<sequence>MPDGDNIPMDHIAIPINVDESINSNDSANENTDDNDSNNSNPPGAGRGGIEVEVERQQEKELGAAEKKEDGQFDDAPDNHEKECGQYGKVLNVAIIDAHSNQEHVRVDVTFENKESEMEK</sequence>
<evidence type="ECO:0000313" key="3">
    <source>
        <dbReference type="Proteomes" id="UP001516023"/>
    </source>
</evidence>
<gene>
    <name evidence="2" type="ORF">HJC23_003143</name>
</gene>
<name>A0ABD3P5N4_9STRA</name>
<comment type="caution">
    <text evidence="2">The sequence shown here is derived from an EMBL/GenBank/DDBJ whole genome shotgun (WGS) entry which is preliminary data.</text>
</comment>
<dbReference type="EMBL" id="JABMIG020000271">
    <property type="protein sequence ID" value="KAL3782987.1"/>
    <property type="molecule type" value="Genomic_DNA"/>
</dbReference>
<evidence type="ECO:0000256" key="1">
    <source>
        <dbReference type="SAM" id="MobiDB-lite"/>
    </source>
</evidence>
<keyword evidence="3" id="KW-1185">Reference proteome</keyword>
<evidence type="ECO:0000313" key="2">
    <source>
        <dbReference type="EMBL" id="KAL3782987.1"/>
    </source>
</evidence>
<protein>
    <submittedName>
        <fullName evidence="2">Uncharacterized protein</fullName>
    </submittedName>
</protein>
<accession>A0ABD3P5N4</accession>
<dbReference type="AlphaFoldDB" id="A0ABD3P5N4"/>
<feature type="region of interest" description="Disordered" evidence="1">
    <location>
        <begin position="1"/>
        <end position="83"/>
    </location>
</feature>
<reference evidence="2 3" key="1">
    <citation type="journal article" date="2020" name="G3 (Bethesda)">
        <title>Improved Reference Genome for Cyclotella cryptica CCMP332, a Model for Cell Wall Morphogenesis, Salinity Adaptation, and Lipid Production in Diatoms (Bacillariophyta).</title>
        <authorList>
            <person name="Roberts W.R."/>
            <person name="Downey K.M."/>
            <person name="Ruck E.C."/>
            <person name="Traller J.C."/>
            <person name="Alverson A.J."/>
        </authorList>
    </citation>
    <scope>NUCLEOTIDE SEQUENCE [LARGE SCALE GENOMIC DNA]</scope>
    <source>
        <strain evidence="2 3">CCMP332</strain>
    </source>
</reference>
<organism evidence="2 3">
    <name type="scientific">Cyclotella cryptica</name>
    <dbReference type="NCBI Taxonomy" id="29204"/>
    <lineage>
        <taxon>Eukaryota</taxon>
        <taxon>Sar</taxon>
        <taxon>Stramenopiles</taxon>
        <taxon>Ochrophyta</taxon>
        <taxon>Bacillariophyta</taxon>
        <taxon>Coscinodiscophyceae</taxon>
        <taxon>Thalassiosirophycidae</taxon>
        <taxon>Stephanodiscales</taxon>
        <taxon>Stephanodiscaceae</taxon>
        <taxon>Cyclotella</taxon>
    </lineage>
</organism>
<proteinExistence type="predicted"/>
<dbReference type="Proteomes" id="UP001516023">
    <property type="component" value="Unassembled WGS sequence"/>
</dbReference>
<feature type="compositionally biased region" description="Basic and acidic residues" evidence="1">
    <location>
        <begin position="53"/>
        <end position="83"/>
    </location>
</feature>